<protein>
    <recommendedName>
        <fullName evidence="3">Secreted protein</fullName>
    </recommendedName>
</protein>
<dbReference type="EMBL" id="RSCK01000031">
    <property type="protein sequence ID" value="RUT11082.1"/>
    <property type="molecule type" value="Genomic_DNA"/>
</dbReference>
<gene>
    <name evidence="1" type="ORF">DSM107010_35950</name>
</gene>
<evidence type="ECO:0008006" key="3">
    <source>
        <dbReference type="Google" id="ProtNLM"/>
    </source>
</evidence>
<organism evidence="1 2">
    <name type="scientific">Chroococcidiopsis cubana SAG 39.79</name>
    <dbReference type="NCBI Taxonomy" id="388085"/>
    <lineage>
        <taxon>Bacteria</taxon>
        <taxon>Bacillati</taxon>
        <taxon>Cyanobacteriota</taxon>
        <taxon>Cyanophyceae</taxon>
        <taxon>Chroococcidiopsidales</taxon>
        <taxon>Chroococcidiopsidaceae</taxon>
        <taxon>Chroococcidiopsis</taxon>
    </lineage>
</organism>
<proteinExistence type="predicted"/>
<dbReference type="RefSeq" id="WP_106167181.1">
    <property type="nucleotide sequence ID" value="NZ_JAVKZF010000002.1"/>
</dbReference>
<comment type="caution">
    <text evidence="1">The sequence shown here is derived from an EMBL/GenBank/DDBJ whole genome shotgun (WGS) entry which is preliminary data.</text>
</comment>
<dbReference type="AlphaFoldDB" id="A0AB37UI74"/>
<evidence type="ECO:0000313" key="1">
    <source>
        <dbReference type="EMBL" id="RUT11082.1"/>
    </source>
</evidence>
<accession>A0AB37UI74</accession>
<evidence type="ECO:0000313" key="2">
    <source>
        <dbReference type="Proteomes" id="UP000282574"/>
    </source>
</evidence>
<name>A0AB37UI74_9CYAN</name>
<keyword evidence="2" id="KW-1185">Reference proteome</keyword>
<reference evidence="1 2" key="1">
    <citation type="journal article" date="2019" name="Genome Biol. Evol.">
        <title>Day and night: Metabolic profiles and evolutionary relationships of six axenic non-marine cyanobacteria.</title>
        <authorList>
            <person name="Will S.E."/>
            <person name="Henke P."/>
            <person name="Boedeker C."/>
            <person name="Huang S."/>
            <person name="Brinkmann H."/>
            <person name="Rohde M."/>
            <person name="Jarek M."/>
            <person name="Friedl T."/>
            <person name="Seufert S."/>
            <person name="Schumacher M."/>
            <person name="Overmann J."/>
            <person name="Neumann-Schaal M."/>
            <person name="Petersen J."/>
        </authorList>
    </citation>
    <scope>NUCLEOTIDE SEQUENCE [LARGE SCALE GENOMIC DNA]</scope>
    <source>
        <strain evidence="1 2">SAG 39.79</strain>
    </source>
</reference>
<sequence length="94" mass="10721">MEFFAIVAIALMHFLQKIVVALATIQQKDLEKLRFVKVILPKFSKFTQDLSIRPLILNLEATLVTKSLDSCVSLDTEAFKSIHKFNTVEQVAKR</sequence>
<dbReference type="Proteomes" id="UP000282574">
    <property type="component" value="Unassembled WGS sequence"/>
</dbReference>